<accession>A0A2P2PSP4</accession>
<organism evidence="1">
    <name type="scientific">Rhizophora mucronata</name>
    <name type="common">Asiatic mangrove</name>
    <dbReference type="NCBI Taxonomy" id="61149"/>
    <lineage>
        <taxon>Eukaryota</taxon>
        <taxon>Viridiplantae</taxon>
        <taxon>Streptophyta</taxon>
        <taxon>Embryophyta</taxon>
        <taxon>Tracheophyta</taxon>
        <taxon>Spermatophyta</taxon>
        <taxon>Magnoliopsida</taxon>
        <taxon>eudicotyledons</taxon>
        <taxon>Gunneridae</taxon>
        <taxon>Pentapetalae</taxon>
        <taxon>rosids</taxon>
        <taxon>fabids</taxon>
        <taxon>Malpighiales</taxon>
        <taxon>Rhizophoraceae</taxon>
        <taxon>Rhizophora</taxon>
    </lineage>
</organism>
<name>A0A2P2PSP4_RHIMU</name>
<evidence type="ECO:0000313" key="1">
    <source>
        <dbReference type="EMBL" id="MBX57751.1"/>
    </source>
</evidence>
<sequence>MVRPASVLCIVVLVYDYLLQHMLVFCTVS</sequence>
<dbReference type="EMBL" id="GGEC01077267">
    <property type="protein sequence ID" value="MBX57751.1"/>
    <property type="molecule type" value="Transcribed_RNA"/>
</dbReference>
<dbReference type="AlphaFoldDB" id="A0A2P2PSP4"/>
<proteinExistence type="predicted"/>
<protein>
    <submittedName>
        <fullName evidence="1">Uncharacterized protein</fullName>
    </submittedName>
</protein>
<reference evidence="1" key="1">
    <citation type="submission" date="2018-02" db="EMBL/GenBank/DDBJ databases">
        <title>Rhizophora mucronata_Transcriptome.</title>
        <authorList>
            <person name="Meera S.P."/>
            <person name="Sreeshan A."/>
            <person name="Augustine A."/>
        </authorList>
    </citation>
    <scope>NUCLEOTIDE SEQUENCE</scope>
    <source>
        <tissue evidence="1">Leaf</tissue>
    </source>
</reference>